<dbReference type="Gene3D" id="1.10.10.650">
    <property type="entry name" value="RuvA domain 2-like"/>
    <property type="match status" value="1"/>
</dbReference>
<feature type="compositionally biased region" description="Polar residues" evidence="6">
    <location>
        <begin position="1550"/>
        <end position="1565"/>
    </location>
</feature>
<evidence type="ECO:0000256" key="3">
    <source>
        <dbReference type="ARBA" id="ARBA00023163"/>
    </source>
</evidence>
<feature type="region of interest" description="Disordered" evidence="6">
    <location>
        <begin position="485"/>
        <end position="514"/>
    </location>
</feature>
<dbReference type="Pfam" id="PF22706">
    <property type="entry name" value="Tex_central_region"/>
    <property type="match status" value="1"/>
</dbReference>
<keyword evidence="3 5" id="KW-0804">Transcription</keyword>
<evidence type="ECO:0000313" key="9">
    <source>
        <dbReference type="RefSeq" id="XP_017869920.1"/>
    </source>
</evidence>
<dbReference type="PANTHER" id="PTHR10145">
    <property type="entry name" value="TRANSCRIPTION ELONGATION FACTOR SPT6"/>
    <property type="match status" value="1"/>
</dbReference>
<organism evidence="8 9">
    <name type="scientific">Drosophila arizonae</name>
    <name type="common">Fruit fly</name>
    <dbReference type="NCBI Taxonomy" id="7263"/>
    <lineage>
        <taxon>Eukaryota</taxon>
        <taxon>Metazoa</taxon>
        <taxon>Ecdysozoa</taxon>
        <taxon>Arthropoda</taxon>
        <taxon>Hexapoda</taxon>
        <taxon>Insecta</taxon>
        <taxon>Pterygota</taxon>
        <taxon>Neoptera</taxon>
        <taxon>Endopterygota</taxon>
        <taxon>Diptera</taxon>
        <taxon>Brachycera</taxon>
        <taxon>Muscomorpha</taxon>
        <taxon>Ephydroidea</taxon>
        <taxon>Drosophilidae</taxon>
        <taxon>Drosophila</taxon>
    </lineage>
</organism>
<dbReference type="SUPFAM" id="SSF55550">
    <property type="entry name" value="SH2 domain"/>
    <property type="match status" value="2"/>
</dbReference>
<feature type="compositionally biased region" description="Basic and acidic residues" evidence="6">
    <location>
        <begin position="45"/>
        <end position="55"/>
    </location>
</feature>
<dbReference type="Gene3D" id="1.10.150.850">
    <property type="entry name" value="Spt6, helix-hairpin-helix domain"/>
    <property type="match status" value="1"/>
</dbReference>
<dbReference type="SMART" id="SM00732">
    <property type="entry name" value="YqgFc"/>
    <property type="match status" value="1"/>
</dbReference>
<feature type="compositionally biased region" description="Acidic residues" evidence="6">
    <location>
        <begin position="1"/>
        <end position="19"/>
    </location>
</feature>
<feature type="compositionally biased region" description="Basic and acidic residues" evidence="6">
    <location>
        <begin position="126"/>
        <end position="147"/>
    </location>
</feature>
<dbReference type="PANTHER" id="PTHR10145:SF6">
    <property type="entry name" value="TRANSCRIPTION ELONGATION FACTOR SPT6"/>
    <property type="match status" value="1"/>
</dbReference>
<evidence type="ECO:0000256" key="2">
    <source>
        <dbReference type="ARBA" id="ARBA00009253"/>
    </source>
</evidence>
<keyword evidence="9" id="KW-0251">Elongation factor</keyword>
<dbReference type="InterPro" id="IPR028088">
    <property type="entry name" value="Spt6_HTH_DNA-bd_dom"/>
</dbReference>
<feature type="region of interest" description="Disordered" evidence="6">
    <location>
        <begin position="123"/>
        <end position="203"/>
    </location>
</feature>
<dbReference type="Pfam" id="PF17674">
    <property type="entry name" value="HHH_9"/>
    <property type="match status" value="1"/>
</dbReference>
<gene>
    <name evidence="9" type="primary">LOC108618430</name>
</gene>
<dbReference type="SUPFAM" id="SSF53098">
    <property type="entry name" value="Ribonuclease H-like"/>
    <property type="match status" value="1"/>
</dbReference>
<name>A0ABM1PRT4_DROAR</name>
<comment type="subcellular location">
    <subcellularLocation>
        <location evidence="1 5">Nucleus</location>
    </subcellularLocation>
</comment>
<feature type="compositionally biased region" description="Low complexity" evidence="6">
    <location>
        <begin position="1590"/>
        <end position="1613"/>
    </location>
</feature>
<feature type="domain" description="S1 motif" evidence="7">
    <location>
        <begin position="1248"/>
        <end position="1303"/>
    </location>
</feature>
<dbReference type="Proteomes" id="UP000694904">
    <property type="component" value="Chromosome X"/>
</dbReference>
<dbReference type="InterPro" id="IPR032706">
    <property type="entry name" value="Spt6_HHH"/>
</dbReference>
<dbReference type="InterPro" id="IPR006641">
    <property type="entry name" value="YqgF/RNaseH-like_dom"/>
</dbReference>
<reference evidence="8" key="1">
    <citation type="journal article" date="1997" name="Nucleic Acids Res.">
        <title>tRNAscan-SE: a program for improved detection of transfer RNA genes in genomic sequence.</title>
        <authorList>
            <person name="Lowe T.M."/>
            <person name="Eddy S.R."/>
        </authorList>
    </citation>
    <scope>NUCLEOTIDE SEQUENCE [LARGE SCALE GENOMIC DNA]</scope>
</reference>
<dbReference type="Gene3D" id="3.30.420.140">
    <property type="entry name" value="YqgF/RNase H-like domain"/>
    <property type="match status" value="1"/>
</dbReference>
<evidence type="ECO:0000259" key="7">
    <source>
        <dbReference type="PROSITE" id="PS50126"/>
    </source>
</evidence>
<feature type="compositionally biased region" description="Polar residues" evidence="6">
    <location>
        <begin position="1670"/>
        <end position="1680"/>
    </location>
</feature>
<feature type="compositionally biased region" description="Basic residues" evidence="6">
    <location>
        <begin position="1760"/>
        <end position="1770"/>
    </location>
</feature>
<dbReference type="PIRSF" id="PIRSF036947">
    <property type="entry name" value="Spt6"/>
    <property type="match status" value="1"/>
</dbReference>
<dbReference type="InterPro" id="IPR010994">
    <property type="entry name" value="RuvA_2-like"/>
</dbReference>
<dbReference type="InterPro" id="IPR012340">
    <property type="entry name" value="NA-bd_OB-fold"/>
</dbReference>
<feature type="region of interest" description="Disordered" evidence="6">
    <location>
        <begin position="1"/>
        <end position="108"/>
    </location>
</feature>
<reference evidence="8" key="2">
    <citation type="journal article" date="2016" name="G3 (Bethesda)">
        <title>Genome Evolution in Three Species of Cactophilic Drosophila.</title>
        <authorList>
            <person name="Sanchez-Flores A."/>
            <person name="Penazola F."/>
            <person name="Carpinteyro-Ponce J."/>
            <person name="Nazario-Yepiz N."/>
            <person name="Abreu-Goodger C."/>
            <person name="Machado C.A."/>
            <person name="Markow T.A."/>
        </authorList>
    </citation>
    <scope>NUCLEOTIDE SEQUENCE [LARGE SCALE GENOMIC DNA]</scope>
</reference>
<dbReference type="CDD" id="cd09918">
    <property type="entry name" value="SH2_Nterm_SPT6_like"/>
    <property type="match status" value="1"/>
</dbReference>
<keyword evidence="4 5" id="KW-0539">Nucleus</keyword>
<dbReference type="Pfam" id="PF14635">
    <property type="entry name" value="HHH_7"/>
    <property type="match status" value="1"/>
</dbReference>
<dbReference type="InterPro" id="IPR035420">
    <property type="entry name" value="Spt6_SH2"/>
</dbReference>
<dbReference type="Gene3D" id="1.10.10.2740">
    <property type="entry name" value="Spt6, Death-like domain"/>
    <property type="match status" value="1"/>
</dbReference>
<dbReference type="Pfam" id="PF14641">
    <property type="entry name" value="HTH_44"/>
    <property type="match status" value="1"/>
</dbReference>
<feature type="region of interest" description="Disordered" evidence="6">
    <location>
        <begin position="1550"/>
        <end position="1613"/>
    </location>
</feature>
<dbReference type="InterPro" id="IPR035019">
    <property type="entry name" value="Spt6_SH2_N"/>
</dbReference>
<evidence type="ECO:0000256" key="5">
    <source>
        <dbReference type="PIRNR" id="PIRNR036947"/>
    </source>
</evidence>
<dbReference type="InterPro" id="IPR041692">
    <property type="entry name" value="HHH_9"/>
</dbReference>
<dbReference type="InterPro" id="IPR037027">
    <property type="entry name" value="YqgF/RNaseH-like_dom_sf"/>
</dbReference>
<comment type="function">
    <text evidence="5">Histone H3-H4 chaperone that plays a role in maintenance of chromatin structure during RNA polymerase II transcription elongation.</text>
</comment>
<dbReference type="InterPro" id="IPR017072">
    <property type="entry name" value="TF_Spt6"/>
</dbReference>
<evidence type="ECO:0000256" key="4">
    <source>
        <dbReference type="ARBA" id="ARBA00023242"/>
    </source>
</evidence>
<dbReference type="InterPro" id="IPR023323">
    <property type="entry name" value="Tex-like_dom_sf"/>
</dbReference>
<feature type="compositionally biased region" description="Acidic residues" evidence="6">
    <location>
        <begin position="92"/>
        <end position="107"/>
    </location>
</feature>
<dbReference type="CDD" id="cd09928">
    <property type="entry name" value="SH2_Cterm_SPT6_like"/>
    <property type="match status" value="1"/>
</dbReference>
<dbReference type="Gene3D" id="1.10.3500.10">
    <property type="entry name" value="Tex N-terminal region-like"/>
    <property type="match status" value="1"/>
</dbReference>
<comment type="similarity">
    <text evidence="2 5">Belongs to the SPT6 family.</text>
</comment>
<dbReference type="RefSeq" id="XP_017869920.1">
    <property type="nucleotide sequence ID" value="XM_018014431.1"/>
</dbReference>
<feature type="region of interest" description="Disordered" evidence="6">
    <location>
        <begin position="1668"/>
        <end position="1773"/>
    </location>
</feature>
<feature type="compositionally biased region" description="Gly residues" evidence="6">
    <location>
        <begin position="1812"/>
        <end position="1831"/>
    </location>
</feature>
<dbReference type="InterPro" id="IPR028083">
    <property type="entry name" value="Spt6_acidic_N_dom"/>
</dbReference>
<evidence type="ECO:0000256" key="6">
    <source>
        <dbReference type="SAM" id="MobiDB-lite"/>
    </source>
</evidence>
<reference evidence="9" key="3">
    <citation type="submission" date="2025-08" db="UniProtKB">
        <authorList>
            <consortium name="RefSeq"/>
        </authorList>
    </citation>
    <scope>IDENTIFICATION</scope>
    <source>
        <tissue evidence="9">Whole organism</tissue>
    </source>
</reference>
<feature type="compositionally biased region" description="Low complexity" evidence="6">
    <location>
        <begin position="1699"/>
        <end position="1709"/>
    </location>
</feature>
<proteinExistence type="inferred from homology"/>
<dbReference type="InterPro" id="IPR023319">
    <property type="entry name" value="Tex-like_HTH_dom_sf"/>
</dbReference>
<dbReference type="SUPFAM" id="SSF158832">
    <property type="entry name" value="Tex N-terminal region-like"/>
    <property type="match status" value="1"/>
</dbReference>
<dbReference type="InterPro" id="IPR028231">
    <property type="entry name" value="Spt6_YqgF"/>
</dbReference>
<sequence>MAEFLDSEAAESEDEEELDVHERKKLKKLKAAVSDSSEEEEDDEERLREELKDLIDDNPIEEDDGSENDSDTGSGGDEDGGSGKKRKKHEDDDLDDRLEDDDYDLIEENLGVKVERRKRFKRLRRIHDNESDGEEQHVDEGLVREQIAEQLFDENDDQSIERRSERSIREADAFDDEESESDADDFIVDDNGRPIAEKKKKRRPIFTDASLQEGQDIFGVDFDYDDFYKPEEDEYEEESEGDEYDEDLLGDDFRAAKKKKSPKKKAIKKTIFDIYEPSELKRGHFTDLDNEIRKTDIPERMQLRQVPVTPVPEGSHELDDEADWIYRFAFCKQTVSEQEKADNREKMRKPPTAVNKIKQTLEFIRNQQLEVPFIAFYRKEYVKPELNIDDLWKVYYYDERWCQLNDRKRKLKQLFEKMRQFQLETLCDDPDKPLPDDVRLMLDSDFERLNDVQSMEELKDVHMYFLLNYSHELPKMQAELRRKQLQERREARARKQASAAAAAAGSDGESGVDLTDKLDTAELDEAEELELAAEEQLKQAPNSSPYAVFRKAGICGFAKHFGLTPEQFAENLRDNYQRNEVNQESLSPTEMAKQYLSPRFMTVDEVLHAAKYVVARQLAQEPLLRKTMREVYFDRARINIRPTKNGMVLIDENSPVYSMKYVAKKPVGDLFGDQFIKLLMAEEEKLLEITFLDEFEGNANANGPPGDYITEATQLYHLDQFSKNVLEWNALRAECVQLALKKWVIPDLIKELRATLHEEAQQFVLRSCIAKLYKWLKVAPYKPEMPQHHNFEEWSTLRGIRSMGLAYDPDQSVAAFCAIASPEGDISDYLRLPSILKRKNSYNAEDKAQKLADLRKLSDFIKMKKPHVVVIGAESRDAQMIQADIREILKDLEVNEQFPPIEVEIIDNELAKIYANSKKGESDFKEYPPLLKQAASLARKMQDPLVEYSQLCDADDEILCLRYHPLQERVPRELLLEQLSLEFINRTSEVGLDINLMVQNSRTVNLLQYICGLGPRKGQALLKLLKQSNQRLENRTQLVTVCHLGPKVFINCSGFIKIDTSSLGDSTEAYVEVLDGSRVHPETYEWARKMAIDAMEYDDEETNPAGALEEILESPERLKDLDLDAFAVELERQGFGSKSITLYDIRNELSCLYKDYRSPYQKPSAEELFDMLTKETPDSFYVGKCVTAMVTGFTYRRPQGEQLDNANPVRIDDSDSWQCPFCHKDDFPELSDVWNHFDDNNCPGQASGVRVRLENGLPGFIHIKNLSDKQVRNPEERVRISQTIHVRIIKIDIDRFSVDCSSKSADLKDVNNEWRPRRDAFYDYVTEELDNRKVSDAKAKAMKRKTYARRVIAHPSFFNKSYAEVIAMLAEADQGEVALRPSSKSKDHLTATWKVADDIFQHIDVREEGKENDYSLGRSLWIGTEEFEDLDEIIARHINPMALAARELIQYKYYKPNTAPANVNERDFMEQLLREEKARDPKKIHYFFTASKSMPGKFLLSYLPKTKVRHEYVTVMPEGYRFRGQIFDSVSSLLRWFKEHWLDPPTVMSSSISATPASNTPTNAHNMMRPPPTSALSSLGGSGSGGGAVGFSSSGSMTGGTPRSGISSSDMRSSSAYSITHSMGAVGGAGAGGIGYGSGSGSSSSLGLINTGGLGHFGSGTPTFGAHINTPYTPSGQTPFMTPYTPHATQTPRYGHNVPSPSSQSSSSQRHGHYGGTPRYYDNAYNSGNLSQHHQQQSQHSHSHGHGHGHSQQQHPHLSQQHHHHMHQQQRAKENLDWQLANDSWARRKPQHQHQHQHQQQQSQQQQLGLGMSLGMGYGSGSGVGGVGSGAGSTPTNEYHTSSSSTNRSSASAAAVAASAAVSSSAASGGGISSKSSVRSTPRTNTSPHSMNLGDSTPLYDEN</sequence>
<feature type="compositionally biased region" description="Basic residues" evidence="6">
    <location>
        <begin position="1787"/>
        <end position="1797"/>
    </location>
</feature>
<feature type="compositionally biased region" description="Basic and acidic residues" evidence="6">
    <location>
        <begin position="159"/>
        <end position="172"/>
    </location>
</feature>
<evidence type="ECO:0000256" key="1">
    <source>
        <dbReference type="ARBA" id="ARBA00004123"/>
    </source>
</evidence>
<dbReference type="PROSITE" id="PS50126">
    <property type="entry name" value="S1"/>
    <property type="match status" value="1"/>
</dbReference>
<dbReference type="Gene3D" id="2.40.50.140">
    <property type="entry name" value="Nucleic acid-binding proteins"/>
    <property type="match status" value="1"/>
</dbReference>
<dbReference type="SUPFAM" id="SSF50249">
    <property type="entry name" value="Nucleic acid-binding proteins"/>
    <property type="match status" value="1"/>
</dbReference>
<dbReference type="InterPro" id="IPR055179">
    <property type="entry name" value="Tex-like_central_region"/>
</dbReference>
<dbReference type="InterPro" id="IPR042066">
    <property type="entry name" value="Spt6_death-like"/>
</dbReference>
<dbReference type="Pfam" id="PF00575">
    <property type="entry name" value="S1"/>
    <property type="match status" value="1"/>
</dbReference>
<dbReference type="CDD" id="cd00164">
    <property type="entry name" value="S1_like"/>
    <property type="match status" value="1"/>
</dbReference>
<evidence type="ECO:0000313" key="8">
    <source>
        <dbReference type="Proteomes" id="UP000694904"/>
    </source>
</evidence>
<dbReference type="InterPro" id="IPR035018">
    <property type="entry name" value="Spt6_SH2_C"/>
</dbReference>
<feature type="compositionally biased region" description="Low complexity" evidence="6">
    <location>
        <begin position="1841"/>
        <end position="1881"/>
    </location>
</feature>
<feature type="compositionally biased region" description="Low complexity" evidence="6">
    <location>
        <begin position="1731"/>
        <end position="1740"/>
    </location>
</feature>
<feature type="compositionally biased region" description="Acidic residues" evidence="6">
    <location>
        <begin position="56"/>
        <end position="80"/>
    </location>
</feature>
<feature type="region of interest" description="Disordered" evidence="6">
    <location>
        <begin position="1786"/>
        <end position="1903"/>
    </location>
</feature>
<keyword evidence="8" id="KW-1185">Reference proteome</keyword>
<protein>
    <submittedName>
        <fullName evidence="9">Transcription elongation factor SPT6 isoform X1</fullName>
    </submittedName>
</protein>
<accession>A0ABM1PRT4</accession>
<feature type="compositionally biased region" description="Polar residues" evidence="6">
    <location>
        <begin position="1882"/>
        <end position="1895"/>
    </location>
</feature>
<feature type="compositionally biased region" description="Low complexity" evidence="6">
    <location>
        <begin position="1798"/>
        <end position="1811"/>
    </location>
</feature>
<dbReference type="SUPFAM" id="SSF47781">
    <property type="entry name" value="RuvA domain 2-like"/>
    <property type="match status" value="2"/>
</dbReference>
<dbReference type="InterPro" id="IPR003029">
    <property type="entry name" value="S1_domain"/>
</dbReference>
<dbReference type="Pfam" id="PF14639">
    <property type="entry name" value="YqgF"/>
    <property type="match status" value="1"/>
</dbReference>
<dbReference type="GeneID" id="108618430"/>
<dbReference type="GO" id="GO:0003746">
    <property type="term" value="F:translation elongation factor activity"/>
    <property type="evidence" value="ECO:0007669"/>
    <property type="project" value="UniProtKB-KW"/>
</dbReference>
<dbReference type="InterPro" id="IPR036860">
    <property type="entry name" value="SH2_dom_sf"/>
</dbReference>
<keyword evidence="9" id="KW-0648">Protein biosynthesis</keyword>
<dbReference type="Gene3D" id="3.30.505.10">
    <property type="entry name" value="SH2 domain"/>
    <property type="match status" value="2"/>
</dbReference>
<feature type="compositionally biased region" description="Low complexity" evidence="6">
    <location>
        <begin position="1750"/>
        <end position="1759"/>
    </location>
</feature>
<dbReference type="InterPro" id="IPR012337">
    <property type="entry name" value="RNaseH-like_sf"/>
</dbReference>
<feature type="compositionally biased region" description="Acidic residues" evidence="6">
    <location>
        <begin position="173"/>
        <end position="188"/>
    </location>
</feature>
<dbReference type="Pfam" id="PF14632">
    <property type="entry name" value="SPT6_acidic"/>
    <property type="match status" value="1"/>
</dbReference>
<dbReference type="Pfam" id="PF14633">
    <property type="entry name" value="SH2_2"/>
    <property type="match status" value="1"/>
</dbReference>
<feature type="compositionally biased region" description="Gly residues" evidence="6">
    <location>
        <begin position="1580"/>
        <end position="1589"/>
    </location>
</feature>